<proteinExistence type="predicted"/>
<evidence type="ECO:0000313" key="1">
    <source>
        <dbReference type="EMBL" id="SEP04500.1"/>
    </source>
</evidence>
<evidence type="ECO:0000313" key="2">
    <source>
        <dbReference type="Proteomes" id="UP000182975"/>
    </source>
</evidence>
<gene>
    <name evidence="1" type="ORF">SAMN02910314_02009</name>
</gene>
<keyword evidence="2" id="KW-1185">Reference proteome</keyword>
<feature type="non-terminal residue" evidence="1">
    <location>
        <position position="1"/>
    </location>
</feature>
<name>A0A1H8UMP6_9ACTN</name>
<sequence length="45" mass="4901">DWAAVYAAALADGFELDPELQPAVDAYVEWANSDDWKGEGKDGDE</sequence>
<reference evidence="2" key="1">
    <citation type="submission" date="2016-10" db="EMBL/GenBank/DDBJ databases">
        <authorList>
            <person name="Varghese N."/>
        </authorList>
    </citation>
    <scope>NUCLEOTIDE SEQUENCE [LARGE SCALE GENOMIC DNA]</scope>
    <source>
        <strain evidence="2">DSM 21843</strain>
    </source>
</reference>
<dbReference type="EMBL" id="FOEC01000028">
    <property type="protein sequence ID" value="SEP04500.1"/>
    <property type="molecule type" value="Genomic_DNA"/>
</dbReference>
<organism evidence="1 2">
    <name type="scientific">Denitrobacterium detoxificans</name>
    <dbReference type="NCBI Taxonomy" id="79604"/>
    <lineage>
        <taxon>Bacteria</taxon>
        <taxon>Bacillati</taxon>
        <taxon>Actinomycetota</taxon>
        <taxon>Coriobacteriia</taxon>
        <taxon>Eggerthellales</taxon>
        <taxon>Eggerthellaceae</taxon>
        <taxon>Denitrobacterium</taxon>
    </lineage>
</organism>
<protein>
    <submittedName>
        <fullName evidence="1">Uncharacterized protein</fullName>
    </submittedName>
</protein>
<dbReference type="STRING" id="79604.AAY81_00825"/>
<dbReference type="Proteomes" id="UP000182975">
    <property type="component" value="Unassembled WGS sequence"/>
</dbReference>
<accession>A0A1H8UMP6</accession>
<dbReference type="AlphaFoldDB" id="A0A1H8UMP6"/>